<name>A0AAU7KSK2_9GAMM</name>
<sequence length="209" mass="22748">MNHSSTHHRSHRPHWAHGKSRALRGALASTLLVLPMLATAAVASTGTVPSLPQLSRQLEQHQPACVSFEQNRWMADLQTELPSAGYFRRQPSGLVWQTLSPIEDRVVLSADNPELPPGLKALLPVLTGLFDGNWATLEGHFSVRLGGNLDEWQAQLAPLDRAIAERLQGIELDGAEQVEHLQVSFTDGDRLRLELSPLPCDALSGAPGA</sequence>
<accession>A0AAU7KSK2</accession>
<dbReference type="RefSeq" id="WP_348814913.1">
    <property type="nucleotide sequence ID" value="NZ_CP098828.1"/>
</dbReference>
<evidence type="ECO:0000256" key="1">
    <source>
        <dbReference type="SAM" id="SignalP"/>
    </source>
</evidence>
<proteinExistence type="predicted"/>
<evidence type="ECO:0000313" key="2">
    <source>
        <dbReference type="EMBL" id="XBO74702.1"/>
    </source>
</evidence>
<dbReference type="AlphaFoldDB" id="A0AAU7KSK2"/>
<evidence type="ECO:0008006" key="3">
    <source>
        <dbReference type="Google" id="ProtNLM"/>
    </source>
</evidence>
<feature type="chain" id="PRO_5043963938" description="Outer membrane lipoprotein carrier protein LolA" evidence="1">
    <location>
        <begin position="41"/>
        <end position="209"/>
    </location>
</feature>
<dbReference type="EMBL" id="CP098828">
    <property type="protein sequence ID" value="XBO74702.1"/>
    <property type="molecule type" value="Genomic_DNA"/>
</dbReference>
<dbReference type="Pfam" id="PF19574">
    <property type="entry name" value="LolA_3"/>
    <property type="match status" value="1"/>
</dbReference>
<dbReference type="InterPro" id="IPR004564">
    <property type="entry name" value="OM_lipoprot_carrier_LolA-like"/>
</dbReference>
<feature type="signal peptide" evidence="1">
    <location>
        <begin position="1"/>
        <end position="40"/>
    </location>
</feature>
<gene>
    <name evidence="2" type="ORF">NFG57_18110</name>
</gene>
<keyword evidence="1" id="KW-0732">Signal</keyword>
<reference evidence="2" key="1">
    <citation type="submission" date="2022-06" db="EMBL/GenBank/DDBJ databases">
        <title>A novel DMS-producing enzyme.</title>
        <authorList>
            <person name="Zhang Y."/>
        </authorList>
    </citation>
    <scope>NUCLEOTIDE SEQUENCE</scope>
    <source>
        <strain evidence="2">H10-59</strain>
    </source>
</reference>
<organism evidence="2">
    <name type="scientific">Halomonas sp. H10-59</name>
    <dbReference type="NCBI Taxonomy" id="2950874"/>
    <lineage>
        <taxon>Bacteria</taxon>
        <taxon>Pseudomonadati</taxon>
        <taxon>Pseudomonadota</taxon>
        <taxon>Gammaproteobacteria</taxon>
        <taxon>Oceanospirillales</taxon>
        <taxon>Halomonadaceae</taxon>
        <taxon>Halomonas</taxon>
    </lineage>
</organism>
<protein>
    <recommendedName>
        <fullName evidence="3">Outer membrane lipoprotein carrier protein LolA</fullName>
    </recommendedName>
</protein>